<dbReference type="OrthoDB" id="430354at2759"/>
<dbReference type="GO" id="GO:0046354">
    <property type="term" value="P:mannan biosynthetic process"/>
    <property type="evidence" value="ECO:0007669"/>
    <property type="project" value="UniProtKB-ARBA"/>
</dbReference>
<evidence type="ECO:0000256" key="4">
    <source>
        <dbReference type="ARBA" id="ARBA00022676"/>
    </source>
</evidence>
<dbReference type="SUPFAM" id="SSF53448">
    <property type="entry name" value="Nucleotide-diphospho-sugar transferases"/>
    <property type="match status" value="1"/>
</dbReference>
<keyword evidence="5" id="KW-0808">Transferase</keyword>
<name>A0A8X7NSH1_CANPA</name>
<comment type="similarity">
    <text evidence="3">Belongs to the MNN1/MNT family.</text>
</comment>
<keyword evidence="9" id="KW-0333">Golgi apparatus</keyword>
<keyword evidence="10" id="KW-0472">Membrane</keyword>
<accession>A0A8X7NSH1</accession>
<evidence type="ECO:0000256" key="5">
    <source>
        <dbReference type="ARBA" id="ARBA00022679"/>
    </source>
</evidence>
<dbReference type="GO" id="GO:0000033">
    <property type="term" value="F:alpha-1,3-mannosyltransferase activity"/>
    <property type="evidence" value="ECO:0007669"/>
    <property type="project" value="TreeGrafter"/>
</dbReference>
<evidence type="ECO:0000256" key="2">
    <source>
        <dbReference type="ARBA" id="ARBA00004922"/>
    </source>
</evidence>
<evidence type="ECO:0000256" key="6">
    <source>
        <dbReference type="ARBA" id="ARBA00022692"/>
    </source>
</evidence>
<gene>
    <name evidence="12" type="ORF">FOB60_000406</name>
</gene>
<dbReference type="InterPro" id="IPR029044">
    <property type="entry name" value="Nucleotide-diphossugar_trans"/>
</dbReference>
<keyword evidence="6" id="KW-0812">Transmembrane</keyword>
<evidence type="ECO:0000313" key="13">
    <source>
        <dbReference type="Proteomes" id="UP000590412"/>
    </source>
</evidence>
<dbReference type="InterPro" id="IPR022751">
    <property type="entry name" value="Alpha_mannosyltransferase"/>
</dbReference>
<evidence type="ECO:0000256" key="8">
    <source>
        <dbReference type="ARBA" id="ARBA00022989"/>
    </source>
</evidence>
<organism evidence="12 13">
    <name type="scientific">Candida parapsilosis</name>
    <name type="common">Yeast</name>
    <dbReference type="NCBI Taxonomy" id="5480"/>
    <lineage>
        <taxon>Eukaryota</taxon>
        <taxon>Fungi</taxon>
        <taxon>Dikarya</taxon>
        <taxon>Ascomycota</taxon>
        <taxon>Saccharomycotina</taxon>
        <taxon>Pichiomycetes</taxon>
        <taxon>Debaryomycetaceae</taxon>
        <taxon>Candida/Lodderomyces clade</taxon>
        <taxon>Candida</taxon>
    </lineage>
</organism>
<evidence type="ECO:0000256" key="10">
    <source>
        <dbReference type="ARBA" id="ARBA00023136"/>
    </source>
</evidence>
<keyword evidence="11" id="KW-0325">Glycoprotein</keyword>
<protein>
    <submittedName>
        <fullName evidence="12">Mannosyltransferase putative family protein</fullName>
    </submittedName>
</protein>
<comment type="caution">
    <text evidence="12">The sequence shown here is derived from an EMBL/GenBank/DDBJ whole genome shotgun (WGS) entry which is preliminary data.</text>
</comment>
<dbReference type="PANTHER" id="PTHR31392:SF1">
    <property type="entry name" value="ALPHA-1,3-MANNOSYLTRANSFERASE MNN1-RELATED"/>
    <property type="match status" value="1"/>
</dbReference>
<dbReference type="GO" id="GO:0000139">
    <property type="term" value="C:Golgi membrane"/>
    <property type="evidence" value="ECO:0007669"/>
    <property type="project" value="UniProtKB-SubCell"/>
</dbReference>
<evidence type="ECO:0000313" key="12">
    <source>
        <dbReference type="EMBL" id="KAF6058824.1"/>
    </source>
</evidence>
<dbReference type="GO" id="GO:0006493">
    <property type="term" value="P:protein O-linked glycosylation"/>
    <property type="evidence" value="ECO:0007669"/>
    <property type="project" value="TreeGrafter"/>
</dbReference>
<dbReference type="PANTHER" id="PTHR31392">
    <property type="entry name" value="ALPHA-1,3-MANNOSYLTRANSFERASE MNN1-RELATED"/>
    <property type="match status" value="1"/>
</dbReference>
<keyword evidence="4 12" id="KW-0328">Glycosyltransferase</keyword>
<evidence type="ECO:0000256" key="9">
    <source>
        <dbReference type="ARBA" id="ARBA00023034"/>
    </source>
</evidence>
<dbReference type="EMBL" id="JABWAB010000001">
    <property type="protein sequence ID" value="KAF6058824.1"/>
    <property type="molecule type" value="Genomic_DNA"/>
</dbReference>
<evidence type="ECO:0000256" key="1">
    <source>
        <dbReference type="ARBA" id="ARBA00004323"/>
    </source>
</evidence>
<dbReference type="Pfam" id="PF11051">
    <property type="entry name" value="Mannosyl_trans3"/>
    <property type="match status" value="1"/>
</dbReference>
<evidence type="ECO:0000256" key="7">
    <source>
        <dbReference type="ARBA" id="ARBA00022968"/>
    </source>
</evidence>
<evidence type="ECO:0000256" key="11">
    <source>
        <dbReference type="ARBA" id="ARBA00023180"/>
    </source>
</evidence>
<proteinExistence type="inferred from homology"/>
<comment type="subcellular location">
    <subcellularLocation>
        <location evidence="1">Golgi apparatus membrane</location>
        <topology evidence="1">Single-pass type II membrane protein</topology>
    </subcellularLocation>
</comment>
<comment type="pathway">
    <text evidence="2">Protein modification; protein glycosylation.</text>
</comment>
<evidence type="ECO:0000256" key="3">
    <source>
        <dbReference type="ARBA" id="ARBA00009105"/>
    </source>
</evidence>
<keyword evidence="8" id="KW-1133">Transmembrane helix</keyword>
<keyword evidence="7" id="KW-0735">Signal-anchor</keyword>
<dbReference type="Proteomes" id="UP000590412">
    <property type="component" value="Unassembled WGS sequence"/>
</dbReference>
<sequence>MRFRNRLKQLVSVCLIFAVVLVLHYRSRSSQQPKVKPNHKFDLVKNRNNFKNPVLSQWTAPTKAQRVMTLPLKDRCDLYFNSAKDVEFDLNFWKSFKPDPRVYKRKKWIRDRTRSEKRKYKKTSEWKEEYDKEIAREFTSIAKEYSDLEKKMFNELGHMKIFGKCYGTEVNSSAKCEDLQSKLYPWLTNKPPLVTNADGEVKQNDFQGCITQSLIGNKGKGIVIPTQPKQVDNICRLLNSLIVLENKLPVEIAYLSLSEDEKSKIVNAARNSTTFVQQISFVDMTPSLQLGKFPFLKSDANELLLSTFSLIFNSFAEVVLLTGDAIPLNDLERLFQNPRYKSSGRFFFRSRPYLDREKFTPGFHEVASLVKHHLQPTIQERDFFNLQMPVSTIATARFFQHHSKNIIDPSLVLANKSSCLSGHLITINMHFYNILKLRLTHSSMYDLIWIGQGLSGQEVTFNNNYPVMAGIYTPEENIPRDAKQTYEICSSSMAQLSEANDVSLLYITSDQLQNWLRYTNSMTSVFEQKYVTKYTEMVANLFDANDPNKTEMVRVNYDQVTKLTRNPLLIEHIIKPPALTSIVYVHSFEEPNEAWVEEPKLVSERMRHDGKKIYCAYDTVGNPLEEGVRGLTINVDDESIAKYDKITRAWMGV</sequence>
<dbReference type="AlphaFoldDB" id="A0A8X7NSH1"/>
<reference evidence="12" key="1">
    <citation type="submission" date="2020-03" db="EMBL/GenBank/DDBJ databases">
        <title>FDA dAtabase for Regulatory Grade micrObial Sequences (FDA-ARGOS): Supporting development and validation of Infectious Disease Dx tests.</title>
        <authorList>
            <person name="Campos J."/>
            <person name="Goldberg B."/>
            <person name="Tallon L."/>
            <person name="Sadzewicz L."/>
            <person name="Vavikolanu K."/>
            <person name="Mehta A."/>
            <person name="Aluvathingal J."/>
            <person name="Nadendla S."/>
            <person name="Nandy P."/>
            <person name="Geyer C."/>
            <person name="Yan Y."/>
            <person name="Sichtig H."/>
        </authorList>
    </citation>
    <scope>NUCLEOTIDE SEQUENCE [LARGE SCALE GENOMIC DNA]</scope>
    <source>
        <strain evidence="12">FDAARGOS_652</strain>
    </source>
</reference>